<dbReference type="GO" id="GO:0005886">
    <property type="term" value="C:plasma membrane"/>
    <property type="evidence" value="ECO:0007669"/>
    <property type="project" value="UniProtKB-SubCell"/>
</dbReference>
<gene>
    <name evidence="10" type="ORF">H7849_19480</name>
</gene>
<evidence type="ECO:0000256" key="5">
    <source>
        <dbReference type="ARBA" id="ARBA00023136"/>
    </source>
</evidence>
<evidence type="ECO:0000256" key="3">
    <source>
        <dbReference type="ARBA" id="ARBA00022692"/>
    </source>
</evidence>
<proteinExistence type="inferred from homology"/>
<dbReference type="AlphaFoldDB" id="A0A7G8BFD2"/>
<dbReference type="GO" id="GO:0022857">
    <property type="term" value="F:transmembrane transporter activity"/>
    <property type="evidence" value="ECO:0007669"/>
    <property type="project" value="TreeGrafter"/>
</dbReference>
<dbReference type="InterPro" id="IPR017800">
    <property type="entry name" value="ADOP"/>
</dbReference>
<dbReference type="PANTHER" id="PTHR30572">
    <property type="entry name" value="MEMBRANE COMPONENT OF TRANSPORTER-RELATED"/>
    <property type="match status" value="1"/>
</dbReference>
<feature type="domain" description="MacB-like periplasmic core" evidence="9">
    <location>
        <begin position="428"/>
        <end position="649"/>
    </location>
</feature>
<dbReference type="NCBIfam" id="TIGR03434">
    <property type="entry name" value="ADOP"/>
    <property type="match status" value="1"/>
</dbReference>
<feature type="domain" description="ABC3 transporter permease C-terminal" evidence="8">
    <location>
        <begin position="687"/>
        <end position="800"/>
    </location>
</feature>
<evidence type="ECO:0000256" key="7">
    <source>
        <dbReference type="SAM" id="Phobius"/>
    </source>
</evidence>
<evidence type="ECO:0000256" key="6">
    <source>
        <dbReference type="ARBA" id="ARBA00038076"/>
    </source>
</evidence>
<protein>
    <submittedName>
        <fullName evidence="10">ABC transporter permease</fullName>
    </submittedName>
</protein>
<dbReference type="Pfam" id="PF02687">
    <property type="entry name" value="FtsX"/>
    <property type="match status" value="2"/>
</dbReference>
<keyword evidence="4 7" id="KW-1133">Transmembrane helix</keyword>
<evidence type="ECO:0000259" key="9">
    <source>
        <dbReference type="Pfam" id="PF12704"/>
    </source>
</evidence>
<accession>A0A7G8BFD2</accession>
<feature type="transmembrane region" description="Helical" evidence="7">
    <location>
        <begin position="682"/>
        <end position="707"/>
    </location>
</feature>
<feature type="domain" description="MacB-like periplasmic core" evidence="9">
    <location>
        <begin position="23"/>
        <end position="239"/>
    </location>
</feature>
<evidence type="ECO:0000256" key="2">
    <source>
        <dbReference type="ARBA" id="ARBA00022475"/>
    </source>
</evidence>
<feature type="transmembrane region" description="Helical" evidence="7">
    <location>
        <begin position="374"/>
        <end position="401"/>
    </location>
</feature>
<evidence type="ECO:0000313" key="10">
    <source>
        <dbReference type="EMBL" id="QNI31252.1"/>
    </source>
</evidence>
<keyword evidence="5 7" id="KW-0472">Membrane</keyword>
<reference evidence="10 11" key="1">
    <citation type="submission" date="2020-08" db="EMBL/GenBank/DDBJ databases">
        <title>Edaphobacter telluris sp. nov. and Acidobacterium dinghuensis sp. nov., two acidobacteria isolated from forest soil.</title>
        <authorList>
            <person name="Fu J."/>
            <person name="Qiu L."/>
        </authorList>
    </citation>
    <scope>NUCLEOTIDE SEQUENCE [LARGE SCALE GENOMIC DNA]</scope>
    <source>
        <strain evidence="10">4Y35</strain>
    </source>
</reference>
<dbReference type="Proteomes" id="UP000515312">
    <property type="component" value="Chromosome"/>
</dbReference>
<evidence type="ECO:0000256" key="4">
    <source>
        <dbReference type="ARBA" id="ARBA00022989"/>
    </source>
</evidence>
<dbReference type="PANTHER" id="PTHR30572:SF4">
    <property type="entry name" value="ABC TRANSPORTER PERMEASE YTRF"/>
    <property type="match status" value="1"/>
</dbReference>
<keyword evidence="2" id="KW-1003">Cell membrane</keyword>
<feature type="transmembrane region" description="Helical" evidence="7">
    <location>
        <begin position="771"/>
        <end position="790"/>
    </location>
</feature>
<feature type="domain" description="ABC3 transporter permease C-terminal" evidence="8">
    <location>
        <begin position="280"/>
        <end position="395"/>
    </location>
</feature>
<dbReference type="InterPro" id="IPR003838">
    <property type="entry name" value="ABC3_permease_C"/>
</dbReference>
<evidence type="ECO:0000259" key="8">
    <source>
        <dbReference type="Pfam" id="PF02687"/>
    </source>
</evidence>
<keyword evidence="3 7" id="KW-0812">Transmembrane</keyword>
<name>A0A7G8BFD2_9BACT</name>
<evidence type="ECO:0000256" key="1">
    <source>
        <dbReference type="ARBA" id="ARBA00004651"/>
    </source>
</evidence>
<dbReference type="InterPro" id="IPR025857">
    <property type="entry name" value="MacB_PCD"/>
</dbReference>
<feature type="transmembrane region" description="Helical" evidence="7">
    <location>
        <begin position="21"/>
        <end position="47"/>
    </location>
</feature>
<feature type="transmembrane region" description="Helical" evidence="7">
    <location>
        <begin position="728"/>
        <end position="751"/>
    </location>
</feature>
<feature type="transmembrane region" description="Helical" evidence="7">
    <location>
        <begin position="329"/>
        <end position="354"/>
    </location>
</feature>
<feature type="transmembrane region" description="Helical" evidence="7">
    <location>
        <begin position="272"/>
        <end position="298"/>
    </location>
</feature>
<keyword evidence="11" id="KW-1185">Reference proteome</keyword>
<dbReference type="InterPro" id="IPR050250">
    <property type="entry name" value="Macrolide_Exporter_MacB"/>
</dbReference>
<evidence type="ECO:0000313" key="11">
    <source>
        <dbReference type="Proteomes" id="UP000515312"/>
    </source>
</evidence>
<dbReference type="EMBL" id="CP060394">
    <property type="protein sequence ID" value="QNI31252.1"/>
    <property type="molecule type" value="Genomic_DNA"/>
</dbReference>
<dbReference type="Pfam" id="PF12704">
    <property type="entry name" value="MacB_PCD"/>
    <property type="match status" value="2"/>
</dbReference>
<dbReference type="RefSeq" id="WP_186741738.1">
    <property type="nucleotide sequence ID" value="NZ_CP060394.1"/>
</dbReference>
<dbReference type="KEGG" id="adin:H7849_19480"/>
<sequence>MPTILRDLRYALRQLFKSPGFALTAILTLALGVGANTAIFSVIYGLLLETLPFRDAGRIVAILETHPQVAAGAEATYPDYMDWRAQQKSFEQVAAYSVVNPGTVSLVTSGESEQVHRVLASGNFFSTLGVSPLMGRLLNDQDEKAGSDHVAVLSATAWRRYFGGDAGVVGRSIDLNGARYTIVGVLPPGAAYPAEGEVWLPLSLLDQPTQASRVWHSVSVLGRLRAGVGLAEARTDMQTIAARISAAYPATNKLEGVALKPLREQLVGTLRPAVLCLMGAVLLVLLIACANVASLILVRATANQREIAIRQALGADRTRLFSQFLTQTLILCLVGGMLGTALAWLALPLLRLALSHTAGVDLSLVESIGLNVPVLLLTLSTCVLTAVVFGLLPVTKTFLNLAEAFRPGDRGSTGGNRRSRGVLIAGEIAIAVVVLFLGALVVRSFQKLVAVDPGFRTDHLLSFEVTLPSSRYSDSGATTTQFYERLIEKVGQMPGVVSAGSTTAVPLEPSLLMTRFLIEGAPPLAPGSFPYAQIRYVSPDFFRTMGIGLVQGRTFEKKDVDSPTGFFVVNQVFAQKHLSGRDPVGAHILIGVMSPQPSNIPVIGVVANAHDLGVVTDSQSEIYLPGYGLHAVLLVRTSVAPGSIVSQVRGAVHDLDSNVAIYNVQAVGDVLSDSLARQKMTAVLLGIFAVVAVVLAAIGIYGVLAYSVEQRTREIGVRMAVGARREDILTLVLKQAAVFVASGIVAGLAVGFAGARLLSGLLFKTSTADPLSLAVTIGALVAIAALAVSLPARRAASVEPTEALRSE</sequence>
<organism evidence="10 11">
    <name type="scientific">Alloacidobacterium dinghuense</name>
    <dbReference type="NCBI Taxonomy" id="2763107"/>
    <lineage>
        <taxon>Bacteria</taxon>
        <taxon>Pseudomonadati</taxon>
        <taxon>Acidobacteriota</taxon>
        <taxon>Terriglobia</taxon>
        <taxon>Terriglobales</taxon>
        <taxon>Acidobacteriaceae</taxon>
        <taxon>Alloacidobacterium</taxon>
    </lineage>
</organism>
<comment type="subcellular location">
    <subcellularLocation>
        <location evidence="1">Cell membrane</location>
        <topology evidence="1">Multi-pass membrane protein</topology>
    </subcellularLocation>
</comment>
<feature type="transmembrane region" description="Helical" evidence="7">
    <location>
        <begin position="422"/>
        <end position="442"/>
    </location>
</feature>
<comment type="similarity">
    <text evidence="6">Belongs to the ABC-4 integral membrane protein family.</text>
</comment>